<dbReference type="EMBL" id="JAPEVG010000002">
    <property type="protein sequence ID" value="KAJ8502155.1"/>
    <property type="molecule type" value="Genomic_DNA"/>
</dbReference>
<reference evidence="2" key="1">
    <citation type="submission" date="2022-11" db="EMBL/GenBank/DDBJ databases">
        <title>Genome Sequence of Cubamyces cubensis.</title>
        <authorList>
            <person name="Buettner E."/>
        </authorList>
    </citation>
    <scope>NUCLEOTIDE SEQUENCE</scope>
    <source>
        <strain evidence="2">MPL-01</strain>
    </source>
</reference>
<feature type="transmembrane region" description="Helical" evidence="1">
    <location>
        <begin position="109"/>
        <end position="128"/>
    </location>
</feature>
<keyword evidence="1" id="KW-1133">Transmembrane helix</keyword>
<feature type="transmembrane region" description="Helical" evidence="1">
    <location>
        <begin position="15"/>
        <end position="41"/>
    </location>
</feature>
<evidence type="ECO:0000313" key="2">
    <source>
        <dbReference type="EMBL" id="KAJ8502155.1"/>
    </source>
</evidence>
<feature type="transmembrane region" description="Helical" evidence="1">
    <location>
        <begin position="179"/>
        <end position="200"/>
    </location>
</feature>
<name>A0AAD7U6D3_9APHY</name>
<keyword evidence="1" id="KW-0472">Membrane</keyword>
<dbReference type="AlphaFoldDB" id="A0AAD7U6D3"/>
<comment type="caution">
    <text evidence="2">The sequence shown here is derived from an EMBL/GenBank/DDBJ whole genome shotgun (WGS) entry which is preliminary data.</text>
</comment>
<sequence>MTAPDNALPIARAEIIALFMESTLFGIFTVLYAIAVWILLYREKTRGHSRLNMVLCLTSTMMWLLSIAHLTIDVVRAVRGFAIWGQDMTGGAAKFYSVISDPTQVAKNAVYIVTTLIADCFVTYRLWIVWDRVWWVLPPPVLLVCATAAVGVEVCIHIADTPVGQVIFSSKLQPWIRTFFSLSLTTNLLATLLIAARLLWANRRVSEHRAGGDTVSPYRKAIETVVQSAAIYSVALASLLGSYLAGSNAQYICLDTPTAQGITFTLITIRAGLPSTMNNAVCGGINLIPIRAGLGQLQTIGGHVYPAQSGVSNVNIRRIDDGASIEEFPRKQAME</sequence>
<feature type="transmembrane region" description="Helical" evidence="1">
    <location>
        <begin position="140"/>
        <end position="159"/>
    </location>
</feature>
<feature type="transmembrane region" description="Helical" evidence="1">
    <location>
        <begin position="53"/>
        <end position="72"/>
    </location>
</feature>
<keyword evidence="3" id="KW-1185">Reference proteome</keyword>
<accession>A0AAD7U6D3</accession>
<dbReference type="Proteomes" id="UP001215151">
    <property type="component" value="Unassembled WGS sequence"/>
</dbReference>
<evidence type="ECO:0000256" key="1">
    <source>
        <dbReference type="SAM" id="Phobius"/>
    </source>
</evidence>
<organism evidence="2 3">
    <name type="scientific">Trametes cubensis</name>
    <dbReference type="NCBI Taxonomy" id="1111947"/>
    <lineage>
        <taxon>Eukaryota</taxon>
        <taxon>Fungi</taxon>
        <taxon>Dikarya</taxon>
        <taxon>Basidiomycota</taxon>
        <taxon>Agaricomycotina</taxon>
        <taxon>Agaricomycetes</taxon>
        <taxon>Polyporales</taxon>
        <taxon>Polyporaceae</taxon>
        <taxon>Trametes</taxon>
    </lineage>
</organism>
<gene>
    <name evidence="2" type="ORF">ONZ51_g156</name>
</gene>
<proteinExistence type="predicted"/>
<protein>
    <submittedName>
        <fullName evidence="2">Uncharacterized protein</fullName>
    </submittedName>
</protein>
<keyword evidence="1" id="KW-0812">Transmembrane</keyword>
<evidence type="ECO:0000313" key="3">
    <source>
        <dbReference type="Proteomes" id="UP001215151"/>
    </source>
</evidence>